<reference evidence="2" key="1">
    <citation type="submission" date="2024-02" db="UniProtKB">
        <authorList>
            <consortium name="WormBaseParasite"/>
        </authorList>
    </citation>
    <scope>IDENTIFICATION</scope>
</reference>
<accession>A0AAF3FV91</accession>
<proteinExistence type="predicted"/>
<keyword evidence="1" id="KW-1185">Reference proteome</keyword>
<name>A0AAF3FV91_9BILA</name>
<dbReference type="Proteomes" id="UP000887575">
    <property type="component" value="Unassembled WGS sequence"/>
</dbReference>
<sequence length="117" mass="13554">MQGQTFQVHVEPKCVSGAEPYYLHLSLMEHDESNANDVEDGKLCEKGCTLRTNDNDDAGPRMEFYLKASFKCAIWDQVVEHCFHFDYTYQNVDYTSIVELHLSQSHKSGDWWKSDNV</sequence>
<protein>
    <submittedName>
        <fullName evidence="2">Uncharacterized protein</fullName>
    </submittedName>
</protein>
<evidence type="ECO:0000313" key="2">
    <source>
        <dbReference type="WBParaSite" id="MBELARI_LOCUS9886"/>
    </source>
</evidence>
<dbReference type="AlphaFoldDB" id="A0AAF3FV91"/>
<dbReference type="WBParaSite" id="MBELARI_LOCUS9886">
    <property type="protein sequence ID" value="MBELARI_LOCUS9886"/>
    <property type="gene ID" value="MBELARI_LOCUS9886"/>
</dbReference>
<organism evidence="1 2">
    <name type="scientific">Mesorhabditis belari</name>
    <dbReference type="NCBI Taxonomy" id="2138241"/>
    <lineage>
        <taxon>Eukaryota</taxon>
        <taxon>Metazoa</taxon>
        <taxon>Ecdysozoa</taxon>
        <taxon>Nematoda</taxon>
        <taxon>Chromadorea</taxon>
        <taxon>Rhabditida</taxon>
        <taxon>Rhabditina</taxon>
        <taxon>Rhabditomorpha</taxon>
        <taxon>Rhabditoidea</taxon>
        <taxon>Rhabditidae</taxon>
        <taxon>Mesorhabditinae</taxon>
        <taxon>Mesorhabditis</taxon>
    </lineage>
</organism>
<evidence type="ECO:0000313" key="1">
    <source>
        <dbReference type="Proteomes" id="UP000887575"/>
    </source>
</evidence>